<accession>A0A6P7H4C6</accession>
<dbReference type="InterPro" id="IPR004117">
    <property type="entry name" value="7tm6_olfct_rcpt"/>
</dbReference>
<dbReference type="PANTHER" id="PTHR21137">
    <property type="entry name" value="ODORANT RECEPTOR"/>
    <property type="match status" value="1"/>
</dbReference>
<dbReference type="PANTHER" id="PTHR21137:SF35">
    <property type="entry name" value="ODORANT RECEPTOR 19A-RELATED"/>
    <property type="match status" value="1"/>
</dbReference>
<protein>
    <submittedName>
        <fullName evidence="12">Odorant receptor 2a-like</fullName>
    </submittedName>
</protein>
<evidence type="ECO:0000256" key="7">
    <source>
        <dbReference type="ARBA" id="ARBA00023136"/>
    </source>
</evidence>
<evidence type="ECO:0000256" key="3">
    <source>
        <dbReference type="ARBA" id="ARBA00022606"/>
    </source>
</evidence>
<dbReference type="GO" id="GO:0004984">
    <property type="term" value="F:olfactory receptor activity"/>
    <property type="evidence" value="ECO:0007669"/>
    <property type="project" value="InterPro"/>
</dbReference>
<dbReference type="Proteomes" id="UP001652700">
    <property type="component" value="Unplaced"/>
</dbReference>
<evidence type="ECO:0000313" key="11">
    <source>
        <dbReference type="Proteomes" id="UP001652700"/>
    </source>
</evidence>
<gene>
    <name evidence="12" type="primary">LOC114345927</name>
</gene>
<keyword evidence="11" id="KW-1185">Reference proteome</keyword>
<evidence type="ECO:0000256" key="1">
    <source>
        <dbReference type="ARBA" id="ARBA00004651"/>
    </source>
</evidence>
<evidence type="ECO:0000256" key="4">
    <source>
        <dbReference type="ARBA" id="ARBA00022692"/>
    </source>
</evidence>
<name>A0A6P7H4C6_DIAVI</name>
<reference evidence="10" key="2">
    <citation type="submission" date="2025-05" db="UniProtKB">
        <authorList>
            <consortium name="EnsemblMetazoa"/>
        </authorList>
    </citation>
    <scope>IDENTIFICATION</scope>
</reference>
<evidence type="ECO:0000256" key="8">
    <source>
        <dbReference type="ARBA" id="ARBA00023170"/>
    </source>
</evidence>
<reference evidence="12" key="1">
    <citation type="submission" date="2025-04" db="UniProtKB">
        <authorList>
            <consortium name="RefSeq"/>
        </authorList>
    </citation>
    <scope>IDENTIFICATION</scope>
    <source>
        <tissue evidence="12">Whole insect</tissue>
    </source>
</reference>
<keyword evidence="8" id="KW-0675">Receptor</keyword>
<proteinExistence type="predicted"/>
<evidence type="ECO:0000256" key="9">
    <source>
        <dbReference type="ARBA" id="ARBA00023224"/>
    </source>
</evidence>
<keyword evidence="2" id="KW-1003">Cell membrane</keyword>
<comment type="subcellular location">
    <subcellularLocation>
        <location evidence="1">Cell membrane</location>
        <topology evidence="1">Multi-pass membrane protein</topology>
    </subcellularLocation>
</comment>
<keyword evidence="6" id="KW-1133">Transmembrane helix</keyword>
<dbReference type="GO" id="GO:0005549">
    <property type="term" value="F:odorant binding"/>
    <property type="evidence" value="ECO:0007669"/>
    <property type="project" value="InterPro"/>
</dbReference>
<keyword evidence="7" id="KW-0472">Membrane</keyword>
<evidence type="ECO:0000256" key="2">
    <source>
        <dbReference type="ARBA" id="ARBA00022475"/>
    </source>
</evidence>
<dbReference type="EnsemblMetazoa" id="XM_050642851.1">
    <property type="protein sequence ID" value="XP_050498808.1"/>
    <property type="gene ID" value="LOC114342606"/>
</dbReference>
<evidence type="ECO:0000256" key="6">
    <source>
        <dbReference type="ARBA" id="ARBA00022989"/>
    </source>
</evidence>
<evidence type="ECO:0000313" key="12">
    <source>
        <dbReference type="RefSeq" id="XP_028152538.1"/>
    </source>
</evidence>
<dbReference type="InParanoid" id="A0A6P7H4C6"/>
<dbReference type="AlphaFoldDB" id="A0A6P7H4C6"/>
<dbReference type="GO" id="GO:0007165">
    <property type="term" value="P:signal transduction"/>
    <property type="evidence" value="ECO:0007669"/>
    <property type="project" value="UniProtKB-KW"/>
</dbReference>
<dbReference type="GO" id="GO:0005886">
    <property type="term" value="C:plasma membrane"/>
    <property type="evidence" value="ECO:0007669"/>
    <property type="project" value="UniProtKB-SubCell"/>
</dbReference>
<sequence>MLAQVFFYSYFGNILQDESDALTNTIYNMNWYDFDEKSKRALLIIMSGMSRPIQMTAGKILVLNLETFKKIMKSTYSLLSIVKKFE</sequence>
<keyword evidence="4" id="KW-0812">Transmembrane</keyword>
<keyword evidence="3" id="KW-0716">Sensory transduction</keyword>
<keyword evidence="5" id="KW-0552">Olfaction</keyword>
<evidence type="ECO:0000256" key="5">
    <source>
        <dbReference type="ARBA" id="ARBA00022725"/>
    </source>
</evidence>
<dbReference type="Pfam" id="PF02949">
    <property type="entry name" value="7tm_6"/>
    <property type="match status" value="1"/>
</dbReference>
<dbReference type="EnsemblMetazoa" id="XM_050642850.1">
    <property type="protein sequence ID" value="XP_050498807.1"/>
    <property type="gene ID" value="LOC114342606"/>
</dbReference>
<dbReference type="RefSeq" id="XP_028152538.1">
    <property type="nucleotide sequence ID" value="XM_028296737.1"/>
</dbReference>
<keyword evidence="9" id="KW-0807">Transducer</keyword>
<evidence type="ECO:0000313" key="10">
    <source>
        <dbReference type="EnsemblMetazoa" id="XP_050498807.1"/>
    </source>
</evidence>
<organism evidence="12">
    <name type="scientific">Diabrotica virgifera virgifera</name>
    <name type="common">western corn rootworm</name>
    <dbReference type="NCBI Taxonomy" id="50390"/>
    <lineage>
        <taxon>Eukaryota</taxon>
        <taxon>Metazoa</taxon>
        <taxon>Ecdysozoa</taxon>
        <taxon>Arthropoda</taxon>
        <taxon>Hexapoda</taxon>
        <taxon>Insecta</taxon>
        <taxon>Pterygota</taxon>
        <taxon>Neoptera</taxon>
        <taxon>Endopterygota</taxon>
        <taxon>Coleoptera</taxon>
        <taxon>Polyphaga</taxon>
        <taxon>Cucujiformia</taxon>
        <taxon>Chrysomeloidea</taxon>
        <taxon>Chrysomelidae</taxon>
        <taxon>Galerucinae</taxon>
        <taxon>Diabroticina</taxon>
        <taxon>Diabroticites</taxon>
        <taxon>Diabrotica</taxon>
    </lineage>
</organism>